<reference evidence="2 3" key="1">
    <citation type="submission" date="2018-11" db="EMBL/GenBank/DDBJ databases">
        <authorList>
            <consortium name="Pathogen Informatics"/>
        </authorList>
    </citation>
    <scope>NUCLEOTIDE SEQUENCE [LARGE SCALE GENOMIC DNA]</scope>
    <source>
        <strain evidence="2 3">MHpl1</strain>
    </source>
</reference>
<evidence type="ECO:0000313" key="2">
    <source>
        <dbReference type="EMBL" id="VDO17506.1"/>
    </source>
</evidence>
<evidence type="ECO:0000313" key="3">
    <source>
        <dbReference type="Proteomes" id="UP000268014"/>
    </source>
</evidence>
<name>A0A3P7T8T8_HAEPC</name>
<dbReference type="Proteomes" id="UP000268014">
    <property type="component" value="Unassembled WGS sequence"/>
</dbReference>
<accession>A0A3P7T8T8</accession>
<dbReference type="EMBL" id="UZAF01007630">
    <property type="protein sequence ID" value="VDO17506.1"/>
    <property type="molecule type" value="Genomic_DNA"/>
</dbReference>
<dbReference type="AlphaFoldDB" id="A0A3P7T8T8"/>
<proteinExistence type="predicted"/>
<feature type="compositionally biased region" description="Polar residues" evidence="1">
    <location>
        <begin position="24"/>
        <end position="33"/>
    </location>
</feature>
<protein>
    <submittedName>
        <fullName evidence="2">Uncharacterized protein</fullName>
    </submittedName>
</protein>
<gene>
    <name evidence="2" type="ORF">HPLM_LOCUS2906</name>
</gene>
<keyword evidence="3" id="KW-1185">Reference proteome</keyword>
<organism evidence="2 3">
    <name type="scientific">Haemonchus placei</name>
    <name type="common">Barber's pole worm</name>
    <dbReference type="NCBI Taxonomy" id="6290"/>
    <lineage>
        <taxon>Eukaryota</taxon>
        <taxon>Metazoa</taxon>
        <taxon>Ecdysozoa</taxon>
        <taxon>Nematoda</taxon>
        <taxon>Chromadorea</taxon>
        <taxon>Rhabditida</taxon>
        <taxon>Rhabditina</taxon>
        <taxon>Rhabditomorpha</taxon>
        <taxon>Strongyloidea</taxon>
        <taxon>Trichostrongylidae</taxon>
        <taxon>Haemonchus</taxon>
    </lineage>
</organism>
<sequence>MVPMDCSSRLHRGTPLTASRHGIESTSSDSPKSNRAAEAVIAALAMLNCNNNCGGVYTNWATKAGEDLQIVGLVGHVFPSPENIKKAVKKI</sequence>
<feature type="region of interest" description="Disordered" evidence="1">
    <location>
        <begin position="1"/>
        <end position="34"/>
    </location>
</feature>
<evidence type="ECO:0000256" key="1">
    <source>
        <dbReference type="SAM" id="MobiDB-lite"/>
    </source>
</evidence>